<dbReference type="Proteomes" id="UP001250662">
    <property type="component" value="Unassembled WGS sequence"/>
</dbReference>
<dbReference type="CDD" id="cd02440">
    <property type="entry name" value="AdoMet_MTases"/>
    <property type="match status" value="1"/>
</dbReference>
<accession>A0ABU3BHE1</accession>
<dbReference type="Pfam" id="PF13649">
    <property type="entry name" value="Methyltransf_25"/>
    <property type="match status" value="1"/>
</dbReference>
<dbReference type="SUPFAM" id="SSF53335">
    <property type="entry name" value="S-adenosyl-L-methionine-dependent methyltransferases"/>
    <property type="match status" value="1"/>
</dbReference>
<dbReference type="GO" id="GO:0032259">
    <property type="term" value="P:methylation"/>
    <property type="evidence" value="ECO:0007669"/>
    <property type="project" value="UniProtKB-KW"/>
</dbReference>
<evidence type="ECO:0000313" key="3">
    <source>
        <dbReference type="EMBL" id="MDT0621593.1"/>
    </source>
</evidence>
<dbReference type="GO" id="GO:0008168">
    <property type="term" value="F:methyltransferase activity"/>
    <property type="evidence" value="ECO:0007669"/>
    <property type="project" value="UniProtKB-KW"/>
</dbReference>
<organism evidence="3 4">
    <name type="scientific">Croceitalea vernalis</name>
    <dbReference type="NCBI Taxonomy" id="3075599"/>
    <lineage>
        <taxon>Bacteria</taxon>
        <taxon>Pseudomonadati</taxon>
        <taxon>Bacteroidota</taxon>
        <taxon>Flavobacteriia</taxon>
        <taxon>Flavobacteriales</taxon>
        <taxon>Flavobacteriaceae</taxon>
        <taxon>Croceitalea</taxon>
    </lineage>
</organism>
<evidence type="ECO:0000313" key="4">
    <source>
        <dbReference type="Proteomes" id="UP001250662"/>
    </source>
</evidence>
<feature type="domain" description="Methyltransferase" evidence="2">
    <location>
        <begin position="61"/>
        <end position="156"/>
    </location>
</feature>
<dbReference type="InterPro" id="IPR041698">
    <property type="entry name" value="Methyltransf_25"/>
</dbReference>
<dbReference type="RefSeq" id="WP_311387646.1">
    <property type="nucleotide sequence ID" value="NZ_JAVRHU010000002.1"/>
</dbReference>
<comment type="caution">
    <text evidence="3">The sequence shown here is derived from an EMBL/GenBank/DDBJ whole genome shotgun (WGS) entry which is preliminary data.</text>
</comment>
<dbReference type="Gene3D" id="3.40.50.150">
    <property type="entry name" value="Vaccinia Virus protein VP39"/>
    <property type="match status" value="1"/>
</dbReference>
<keyword evidence="1" id="KW-0808">Transferase</keyword>
<evidence type="ECO:0000259" key="2">
    <source>
        <dbReference type="Pfam" id="PF13649"/>
    </source>
</evidence>
<dbReference type="PANTHER" id="PTHR43861">
    <property type="entry name" value="TRANS-ACONITATE 2-METHYLTRANSFERASE-RELATED"/>
    <property type="match status" value="1"/>
</dbReference>
<proteinExistence type="predicted"/>
<name>A0ABU3BHE1_9FLAO</name>
<reference evidence="3 4" key="1">
    <citation type="submission" date="2023-09" db="EMBL/GenBank/DDBJ databases">
        <authorList>
            <person name="Rey-Velasco X."/>
        </authorList>
    </citation>
    <scope>NUCLEOTIDE SEQUENCE [LARGE SCALE GENOMIC DNA]</scope>
    <source>
        <strain evidence="3 4">P007</strain>
    </source>
</reference>
<gene>
    <name evidence="3" type="ORF">RM520_08145</name>
</gene>
<evidence type="ECO:0000256" key="1">
    <source>
        <dbReference type="ARBA" id="ARBA00022679"/>
    </source>
</evidence>
<keyword evidence="3" id="KW-0489">Methyltransferase</keyword>
<keyword evidence="4" id="KW-1185">Reference proteome</keyword>
<protein>
    <submittedName>
        <fullName evidence="3">Methyltransferase domain-containing protein</fullName>
    </submittedName>
</protein>
<dbReference type="EMBL" id="JAVRHU010000002">
    <property type="protein sequence ID" value="MDT0621593.1"/>
    <property type="molecule type" value="Genomic_DNA"/>
</dbReference>
<sequence>MDFATRSTQLELMDDPNMDAEKYERAYLDINRCNKLLGGYGITITEVQKLLRSHPKKSYTILDMGCGDGEMLRRISKVIDNEDFSLKLIGVDLRDDVLDIARSKSTEYNNISFIKQDILDIEDDFDCDIILCTLTMHHFTNDQIKVFLNKFVSLAKVGVVINDLERSKISYQLFKLFSFFFIKTEIAKIDGLISISKGFKKGDLTSFSKQLTQAEHLIKWKWAFRYLWVMQMNRLN</sequence>
<dbReference type="InterPro" id="IPR029063">
    <property type="entry name" value="SAM-dependent_MTases_sf"/>
</dbReference>